<proteinExistence type="predicted"/>
<gene>
    <name evidence="1" type="ORF">Bca52824_017679</name>
</gene>
<dbReference type="EMBL" id="JAAMPC010000004">
    <property type="protein sequence ID" value="KAG2314557.1"/>
    <property type="molecule type" value="Genomic_DNA"/>
</dbReference>
<comment type="caution">
    <text evidence="1">The sequence shown here is derived from an EMBL/GenBank/DDBJ whole genome shotgun (WGS) entry which is preliminary data.</text>
</comment>
<evidence type="ECO:0000313" key="2">
    <source>
        <dbReference type="Proteomes" id="UP000886595"/>
    </source>
</evidence>
<reference evidence="1 2" key="1">
    <citation type="submission" date="2020-02" db="EMBL/GenBank/DDBJ databases">
        <authorList>
            <person name="Ma Q."/>
            <person name="Huang Y."/>
            <person name="Song X."/>
            <person name="Pei D."/>
        </authorList>
    </citation>
    <scope>NUCLEOTIDE SEQUENCE [LARGE SCALE GENOMIC DNA]</scope>
    <source>
        <strain evidence="1">Sxm20200214</strain>
        <tissue evidence="1">Leaf</tissue>
    </source>
</reference>
<accession>A0A8X8AXM5</accession>
<sequence length="122" mass="13683">MATAPYLRLIDVPCLEFGSAAAVPHRDHHGLLLLHRCFFLSVASAGLFREEGIGNRSSALHRSNHLLSSARYMLDVERDGSSVLSVLEWSLWLVRDGRFEAQAESSGSSRLECRERPLHLLR</sequence>
<protein>
    <submittedName>
        <fullName evidence="1">Uncharacterized protein</fullName>
    </submittedName>
</protein>
<dbReference type="AlphaFoldDB" id="A0A8X8AXM5"/>
<organism evidence="1 2">
    <name type="scientific">Brassica carinata</name>
    <name type="common">Ethiopian mustard</name>
    <name type="synonym">Abyssinian cabbage</name>
    <dbReference type="NCBI Taxonomy" id="52824"/>
    <lineage>
        <taxon>Eukaryota</taxon>
        <taxon>Viridiplantae</taxon>
        <taxon>Streptophyta</taxon>
        <taxon>Embryophyta</taxon>
        <taxon>Tracheophyta</taxon>
        <taxon>Spermatophyta</taxon>
        <taxon>Magnoliopsida</taxon>
        <taxon>eudicotyledons</taxon>
        <taxon>Gunneridae</taxon>
        <taxon>Pentapetalae</taxon>
        <taxon>rosids</taxon>
        <taxon>malvids</taxon>
        <taxon>Brassicales</taxon>
        <taxon>Brassicaceae</taxon>
        <taxon>Brassiceae</taxon>
        <taxon>Brassica</taxon>
    </lineage>
</organism>
<dbReference type="Proteomes" id="UP000886595">
    <property type="component" value="Unassembled WGS sequence"/>
</dbReference>
<name>A0A8X8AXM5_BRACI</name>
<keyword evidence="2" id="KW-1185">Reference proteome</keyword>
<evidence type="ECO:0000313" key="1">
    <source>
        <dbReference type="EMBL" id="KAG2314557.1"/>
    </source>
</evidence>